<keyword evidence="3" id="KW-1185">Reference proteome</keyword>
<dbReference type="EMBL" id="MNCJ02000326">
    <property type="protein sequence ID" value="KAF5783443.1"/>
    <property type="molecule type" value="Genomic_DNA"/>
</dbReference>
<dbReference type="Gramene" id="mRNA:HanXRQr2_Chr11g0508011">
    <property type="protein sequence ID" value="CDS:HanXRQr2_Chr11g0508011.1"/>
    <property type="gene ID" value="HanXRQr2_Chr11g0508011"/>
</dbReference>
<sequence length="92" mass="10420">MCLIILSCGCEKYVELFIIYTSELFRSVLPRGKKYSRKRSYSRSLVRTRSPPYNGGSMSLSRSLVGDSFPPPDNNGSRRPSQSLEREKPSPT</sequence>
<protein>
    <submittedName>
        <fullName evidence="2">Uncharacterized protein</fullName>
    </submittedName>
</protein>
<gene>
    <name evidence="2" type="ORF">HanXRQr2_Chr11g0508011</name>
</gene>
<name>A0A9K3N1W0_HELAN</name>
<evidence type="ECO:0000313" key="3">
    <source>
        <dbReference type="Proteomes" id="UP000215914"/>
    </source>
</evidence>
<evidence type="ECO:0000256" key="1">
    <source>
        <dbReference type="SAM" id="MobiDB-lite"/>
    </source>
</evidence>
<accession>A0A9K3N1W0</accession>
<evidence type="ECO:0000313" key="2">
    <source>
        <dbReference type="EMBL" id="KAF5783443.1"/>
    </source>
</evidence>
<comment type="caution">
    <text evidence="2">The sequence shown here is derived from an EMBL/GenBank/DDBJ whole genome shotgun (WGS) entry which is preliminary data.</text>
</comment>
<feature type="region of interest" description="Disordered" evidence="1">
    <location>
        <begin position="39"/>
        <end position="92"/>
    </location>
</feature>
<reference evidence="2" key="2">
    <citation type="submission" date="2020-06" db="EMBL/GenBank/DDBJ databases">
        <title>Helianthus annuus Genome sequencing and assembly Release 2.</title>
        <authorList>
            <person name="Gouzy J."/>
            <person name="Langlade N."/>
            <person name="Munos S."/>
        </authorList>
    </citation>
    <scope>NUCLEOTIDE SEQUENCE</scope>
    <source>
        <tissue evidence="2">Leaves</tissue>
    </source>
</reference>
<organism evidence="2 3">
    <name type="scientific">Helianthus annuus</name>
    <name type="common">Common sunflower</name>
    <dbReference type="NCBI Taxonomy" id="4232"/>
    <lineage>
        <taxon>Eukaryota</taxon>
        <taxon>Viridiplantae</taxon>
        <taxon>Streptophyta</taxon>
        <taxon>Embryophyta</taxon>
        <taxon>Tracheophyta</taxon>
        <taxon>Spermatophyta</taxon>
        <taxon>Magnoliopsida</taxon>
        <taxon>eudicotyledons</taxon>
        <taxon>Gunneridae</taxon>
        <taxon>Pentapetalae</taxon>
        <taxon>asterids</taxon>
        <taxon>campanulids</taxon>
        <taxon>Asterales</taxon>
        <taxon>Asteraceae</taxon>
        <taxon>Asteroideae</taxon>
        <taxon>Heliantheae alliance</taxon>
        <taxon>Heliantheae</taxon>
        <taxon>Helianthus</taxon>
    </lineage>
</organism>
<dbReference type="Proteomes" id="UP000215914">
    <property type="component" value="Unassembled WGS sequence"/>
</dbReference>
<proteinExistence type="predicted"/>
<reference evidence="2" key="1">
    <citation type="journal article" date="2017" name="Nature">
        <title>The sunflower genome provides insights into oil metabolism, flowering and Asterid evolution.</title>
        <authorList>
            <person name="Badouin H."/>
            <person name="Gouzy J."/>
            <person name="Grassa C.J."/>
            <person name="Murat F."/>
            <person name="Staton S.E."/>
            <person name="Cottret L."/>
            <person name="Lelandais-Briere C."/>
            <person name="Owens G.L."/>
            <person name="Carrere S."/>
            <person name="Mayjonade B."/>
            <person name="Legrand L."/>
            <person name="Gill N."/>
            <person name="Kane N.C."/>
            <person name="Bowers J.E."/>
            <person name="Hubner S."/>
            <person name="Bellec A."/>
            <person name="Berard A."/>
            <person name="Berges H."/>
            <person name="Blanchet N."/>
            <person name="Boniface M.C."/>
            <person name="Brunel D."/>
            <person name="Catrice O."/>
            <person name="Chaidir N."/>
            <person name="Claudel C."/>
            <person name="Donnadieu C."/>
            <person name="Faraut T."/>
            <person name="Fievet G."/>
            <person name="Helmstetter N."/>
            <person name="King M."/>
            <person name="Knapp S.J."/>
            <person name="Lai Z."/>
            <person name="Le Paslier M.C."/>
            <person name="Lippi Y."/>
            <person name="Lorenzon L."/>
            <person name="Mandel J.R."/>
            <person name="Marage G."/>
            <person name="Marchand G."/>
            <person name="Marquand E."/>
            <person name="Bret-Mestries E."/>
            <person name="Morien E."/>
            <person name="Nambeesan S."/>
            <person name="Nguyen T."/>
            <person name="Pegot-Espagnet P."/>
            <person name="Pouilly N."/>
            <person name="Raftis F."/>
            <person name="Sallet E."/>
            <person name="Schiex T."/>
            <person name="Thomas J."/>
            <person name="Vandecasteele C."/>
            <person name="Vares D."/>
            <person name="Vear F."/>
            <person name="Vautrin S."/>
            <person name="Crespi M."/>
            <person name="Mangin B."/>
            <person name="Burke J.M."/>
            <person name="Salse J."/>
            <person name="Munos S."/>
            <person name="Vincourt P."/>
            <person name="Rieseberg L.H."/>
            <person name="Langlade N.B."/>
        </authorList>
    </citation>
    <scope>NUCLEOTIDE SEQUENCE</scope>
    <source>
        <tissue evidence="2">Leaves</tissue>
    </source>
</reference>
<dbReference type="AlphaFoldDB" id="A0A9K3N1W0"/>
<feature type="compositionally biased region" description="Polar residues" evidence="1">
    <location>
        <begin position="74"/>
        <end position="83"/>
    </location>
</feature>